<dbReference type="Proteomes" id="UP000184123">
    <property type="component" value="Unassembled WGS sequence"/>
</dbReference>
<dbReference type="EMBL" id="FRCA01000003">
    <property type="protein sequence ID" value="SHL88368.1"/>
    <property type="molecule type" value="Genomic_DNA"/>
</dbReference>
<feature type="transmembrane region" description="Helical" evidence="1">
    <location>
        <begin position="47"/>
        <end position="80"/>
    </location>
</feature>
<gene>
    <name evidence="2" type="ORF">SAMN05660971_01683</name>
</gene>
<proteinExistence type="predicted"/>
<protein>
    <submittedName>
        <fullName evidence="2">Uncharacterized protein</fullName>
    </submittedName>
</protein>
<keyword evidence="1" id="KW-1133">Transmembrane helix</keyword>
<evidence type="ECO:0000256" key="1">
    <source>
        <dbReference type="SAM" id="Phobius"/>
    </source>
</evidence>
<evidence type="ECO:0000313" key="3">
    <source>
        <dbReference type="Proteomes" id="UP000184123"/>
    </source>
</evidence>
<keyword evidence="1" id="KW-0472">Membrane</keyword>
<organism evidence="2 3">
    <name type="scientific">Halomonas cupida</name>
    <dbReference type="NCBI Taxonomy" id="44933"/>
    <lineage>
        <taxon>Bacteria</taxon>
        <taxon>Pseudomonadati</taxon>
        <taxon>Pseudomonadota</taxon>
        <taxon>Gammaproteobacteria</taxon>
        <taxon>Oceanospirillales</taxon>
        <taxon>Halomonadaceae</taxon>
        <taxon>Halomonas</taxon>
    </lineage>
</organism>
<sequence>MPSSWCGILELEFGVQLLAALSLPVMTSGKLFEGAVRTHLASPLRGALFPFFLMSLVLLPLFPLLMIQASGFALMVINGLANILEFRSRQAAACGIEPVLLMFVDGVEVVAESLLQHVELFGAVPTIPLLLQQRTLGLLHALLAQGHQLLELLLIIHDRISSMSFKVSDMLLVSSLV</sequence>
<dbReference type="STRING" id="44933.SAMN05660971_01683"/>
<reference evidence="2 3" key="1">
    <citation type="submission" date="2016-11" db="EMBL/GenBank/DDBJ databases">
        <authorList>
            <person name="Jaros S."/>
            <person name="Januszkiewicz K."/>
            <person name="Wedrychowicz H."/>
        </authorList>
    </citation>
    <scope>NUCLEOTIDE SEQUENCE [LARGE SCALE GENOMIC DNA]</scope>
    <source>
        <strain evidence="2 3">DSM 4740</strain>
    </source>
</reference>
<evidence type="ECO:0000313" key="2">
    <source>
        <dbReference type="EMBL" id="SHL88368.1"/>
    </source>
</evidence>
<keyword evidence="1" id="KW-0812">Transmembrane</keyword>
<feature type="transmembrane region" description="Helical" evidence="1">
    <location>
        <begin position="7"/>
        <end position="27"/>
    </location>
</feature>
<accession>A0A1M7E9S6</accession>
<name>A0A1M7E9S6_9GAMM</name>
<dbReference type="AlphaFoldDB" id="A0A1M7E9S6"/>